<accession>A0A9W6X5P1</accession>
<evidence type="ECO:0000256" key="1">
    <source>
        <dbReference type="SAM" id="MobiDB-lite"/>
    </source>
</evidence>
<protein>
    <submittedName>
        <fullName evidence="2">Unnamed protein product</fullName>
    </submittedName>
</protein>
<evidence type="ECO:0000313" key="2">
    <source>
        <dbReference type="EMBL" id="GMF32047.1"/>
    </source>
</evidence>
<dbReference type="AlphaFoldDB" id="A0A9W6X5P1"/>
<reference evidence="2" key="1">
    <citation type="submission" date="2023-04" db="EMBL/GenBank/DDBJ databases">
        <title>Phytophthora fragariaefolia NBRC 109709.</title>
        <authorList>
            <person name="Ichikawa N."/>
            <person name="Sato H."/>
            <person name="Tonouchi N."/>
        </authorList>
    </citation>
    <scope>NUCLEOTIDE SEQUENCE</scope>
    <source>
        <strain evidence="2">NBRC 109709</strain>
    </source>
</reference>
<keyword evidence="3" id="KW-1185">Reference proteome</keyword>
<sequence length="330" mass="36758">MRDNKRVNATSAVPEEPAAKTRHQARRRNKRYNLNKAFQAITVDTAEDSTAAASRSPVAAAVPEITPALVPATVPARVPTPNADRFRHEQRREQETPDERSARLARERAHQEERRANLSEQEEAEQAYRREYQAMQRDARDDEETRTVAGQHGVYTYRIQGAMGHYLGSLLPRVDPLTNQPKPAKFAQIYIVDPDMQQRAERRRAIFADLDPGTLLDIEQMMTEVNPFAQQFITLSRSKGVFLAGGEAVEVAQRGGDACVAVLPMTSDGATRTVERIFASVNRNYVRLQAGKRNLNAGEILPSGVTTLIEALGGVCSQDTFWTWGVDSAM</sequence>
<dbReference type="OrthoDB" id="127066at2759"/>
<comment type="caution">
    <text evidence="2">The sequence shown here is derived from an EMBL/GenBank/DDBJ whole genome shotgun (WGS) entry which is preliminary data.</text>
</comment>
<dbReference type="EMBL" id="BSXT01000665">
    <property type="protein sequence ID" value="GMF32047.1"/>
    <property type="molecule type" value="Genomic_DNA"/>
</dbReference>
<dbReference type="Proteomes" id="UP001165121">
    <property type="component" value="Unassembled WGS sequence"/>
</dbReference>
<name>A0A9W6X5P1_9STRA</name>
<feature type="compositionally biased region" description="Low complexity" evidence="1">
    <location>
        <begin position="51"/>
        <end position="81"/>
    </location>
</feature>
<feature type="compositionally biased region" description="Basic residues" evidence="1">
    <location>
        <begin position="20"/>
        <end position="33"/>
    </location>
</feature>
<evidence type="ECO:0000313" key="3">
    <source>
        <dbReference type="Proteomes" id="UP001165121"/>
    </source>
</evidence>
<gene>
    <name evidence="2" type="ORF">Pfra01_000751700</name>
</gene>
<proteinExistence type="predicted"/>
<feature type="compositionally biased region" description="Basic and acidic residues" evidence="1">
    <location>
        <begin position="84"/>
        <end position="117"/>
    </location>
</feature>
<feature type="region of interest" description="Disordered" evidence="1">
    <location>
        <begin position="1"/>
        <end position="126"/>
    </location>
</feature>
<organism evidence="2 3">
    <name type="scientific">Phytophthora fragariaefolia</name>
    <dbReference type="NCBI Taxonomy" id="1490495"/>
    <lineage>
        <taxon>Eukaryota</taxon>
        <taxon>Sar</taxon>
        <taxon>Stramenopiles</taxon>
        <taxon>Oomycota</taxon>
        <taxon>Peronosporomycetes</taxon>
        <taxon>Peronosporales</taxon>
        <taxon>Peronosporaceae</taxon>
        <taxon>Phytophthora</taxon>
    </lineage>
</organism>